<keyword evidence="6" id="KW-1185">Reference proteome</keyword>
<dbReference type="InterPro" id="IPR006621">
    <property type="entry name" value="Nose-resist-to-fluoxetine_N"/>
</dbReference>
<protein>
    <recommendedName>
        <fullName evidence="4">Nose resistant-to-fluoxetine protein N-terminal domain-containing protein</fullName>
    </recommendedName>
</protein>
<dbReference type="Pfam" id="PF01757">
    <property type="entry name" value="Acyl_transf_3"/>
    <property type="match status" value="1"/>
</dbReference>
<keyword evidence="2" id="KW-1133">Transmembrane helix</keyword>
<proteinExistence type="predicted"/>
<feature type="region of interest" description="Disordered" evidence="1">
    <location>
        <begin position="246"/>
        <end position="271"/>
    </location>
</feature>
<dbReference type="OMA" id="PELMYPE"/>
<keyword evidence="2" id="KW-0812">Transmembrane</keyword>
<dbReference type="InParanoid" id="A0A0D2X0V2"/>
<evidence type="ECO:0000313" key="5">
    <source>
        <dbReference type="EMBL" id="KJE89704.1"/>
    </source>
</evidence>
<organism evidence="5 6">
    <name type="scientific">Capsaspora owczarzaki (strain ATCC 30864)</name>
    <dbReference type="NCBI Taxonomy" id="595528"/>
    <lineage>
        <taxon>Eukaryota</taxon>
        <taxon>Filasterea</taxon>
        <taxon>Capsaspora</taxon>
    </lineage>
</organism>
<keyword evidence="2" id="KW-0472">Membrane</keyword>
<feature type="transmembrane region" description="Helical" evidence="2">
    <location>
        <begin position="619"/>
        <end position="644"/>
    </location>
</feature>
<feature type="signal peptide" evidence="3">
    <location>
        <begin position="1"/>
        <end position="23"/>
    </location>
</feature>
<dbReference type="PANTHER" id="PTHR11161">
    <property type="entry name" value="O-ACYLTRANSFERASE"/>
    <property type="match status" value="1"/>
</dbReference>
<feature type="chain" id="PRO_5002270316" description="Nose resistant-to-fluoxetine protein N-terminal domain-containing protein" evidence="3">
    <location>
        <begin position="24"/>
        <end position="720"/>
    </location>
</feature>
<dbReference type="PhylomeDB" id="A0A0D2X0V2"/>
<feature type="transmembrane region" description="Helical" evidence="2">
    <location>
        <begin position="394"/>
        <end position="415"/>
    </location>
</feature>
<feature type="transmembrane region" description="Helical" evidence="2">
    <location>
        <begin position="353"/>
        <end position="382"/>
    </location>
</feature>
<evidence type="ECO:0000313" key="6">
    <source>
        <dbReference type="Proteomes" id="UP000008743"/>
    </source>
</evidence>
<dbReference type="OrthoDB" id="207378at2759"/>
<feature type="compositionally biased region" description="Polar residues" evidence="1">
    <location>
        <begin position="246"/>
        <end position="260"/>
    </location>
</feature>
<dbReference type="Pfam" id="PF20146">
    <property type="entry name" value="NRF"/>
    <property type="match status" value="1"/>
</dbReference>
<dbReference type="InterPro" id="IPR052728">
    <property type="entry name" value="O2_lipid_transport_reg"/>
</dbReference>
<feature type="transmembrane region" description="Helical" evidence="2">
    <location>
        <begin position="460"/>
        <end position="482"/>
    </location>
</feature>
<feature type="transmembrane region" description="Helical" evidence="2">
    <location>
        <begin position="489"/>
        <end position="508"/>
    </location>
</feature>
<dbReference type="SMART" id="SM00703">
    <property type="entry name" value="NRF"/>
    <property type="match status" value="1"/>
</dbReference>
<evidence type="ECO:0000256" key="3">
    <source>
        <dbReference type="SAM" id="SignalP"/>
    </source>
</evidence>
<evidence type="ECO:0000259" key="4">
    <source>
        <dbReference type="SMART" id="SM00703"/>
    </source>
</evidence>
<dbReference type="EMBL" id="KE346360">
    <property type="protein sequence ID" value="KJE89704.1"/>
    <property type="molecule type" value="Genomic_DNA"/>
</dbReference>
<accession>A0A0D2X0V2</accession>
<gene>
    <name evidence="5" type="ORF">CAOG_001136</name>
</gene>
<dbReference type="Proteomes" id="UP000008743">
    <property type="component" value="Unassembled WGS sequence"/>
</dbReference>
<feature type="transmembrane region" description="Helical" evidence="2">
    <location>
        <begin position="205"/>
        <end position="229"/>
    </location>
</feature>
<feature type="transmembrane region" description="Helical" evidence="2">
    <location>
        <begin position="686"/>
        <end position="707"/>
    </location>
</feature>
<sequence length="720" mass="81403">MRHSAALSAVVAVLCVVASVASAVEFAHPPAVTYKQYTPAKERSYLAPHPSLDYQLSRSPARHLRQDGTNLQCLKDLNYYFNMSTLIETGGWQYVDAMGKVPSGLIISLSPISWGDYDGCMRIPGATYCMMKGDIDSVEYKGMVYPNETLPTAYAFEWGVCVPASCDPVTLTDQSHAVLQLIYENTGLNFTVSSVGAYCRMDNEYHAGAIVMLFLSGVLIVLVLLATGYDYYRTYLKRSSHVELSPTNGHDIQGNGQNGETRPLLDAPTKAEKASGPRVKQPLWQSLTLGFSLLQNVPRMFATNTKDESLLSLNGIRVISMCWVVLGHTYLWALDSGIQNPYAVYYMSIRPTFQIIANGFFTVDSFFFLSGFLVCYVVLVMLAKRNSLPYFPYMIHRFLRITPTYMFALFFYWYIGPLFGDGPNWFRVQSNHACEQYWWANLLFVNDFVPNSLYDECMGWSWYLANDMQFYAISPIFLLLLYRRPIWGVISLGATLVVSFIVTMALAIQYDLDANLQVAIFLQAIPKYDYSAIIYTKPYCRIAPYIVGMFTAYILNRYGQANRRISRPKILGLFFIAASILLGIFFSMYSKFDSTSFLHWDGREWSTAENAIYITFARFGWSVGLAIIVWLCVTGNGGVVNYLLSTKAFMVFGRMTFCVYLIHPIVAASFFYTLRQPTILQDLPEQFYFIANTVISFAGAFVMCMFVEFPLANVEKTLLG</sequence>
<dbReference type="PANTHER" id="PTHR11161:SF0">
    <property type="entry name" value="O-ACYLTRANSFERASE LIKE PROTEIN"/>
    <property type="match status" value="1"/>
</dbReference>
<feature type="transmembrane region" description="Helical" evidence="2">
    <location>
        <begin position="542"/>
        <end position="558"/>
    </location>
</feature>
<dbReference type="InterPro" id="IPR002656">
    <property type="entry name" value="Acyl_transf_3_dom"/>
</dbReference>
<keyword evidence="3" id="KW-0732">Signal</keyword>
<dbReference type="RefSeq" id="XP_004366007.1">
    <property type="nucleotide sequence ID" value="XM_004365950.2"/>
</dbReference>
<evidence type="ECO:0000256" key="1">
    <source>
        <dbReference type="SAM" id="MobiDB-lite"/>
    </source>
</evidence>
<feature type="domain" description="Nose resistant-to-fluoxetine protein N-terminal" evidence="4">
    <location>
        <begin position="70"/>
        <end position="194"/>
    </location>
</feature>
<reference evidence="6" key="1">
    <citation type="submission" date="2011-02" db="EMBL/GenBank/DDBJ databases">
        <title>The Genome Sequence of Capsaspora owczarzaki ATCC 30864.</title>
        <authorList>
            <person name="Russ C."/>
            <person name="Cuomo C."/>
            <person name="Burger G."/>
            <person name="Gray M.W."/>
            <person name="Holland P.W.H."/>
            <person name="King N."/>
            <person name="Lang F.B.F."/>
            <person name="Roger A.J."/>
            <person name="Ruiz-Trillo I."/>
            <person name="Young S.K."/>
            <person name="Zeng Q."/>
            <person name="Gargeya S."/>
            <person name="Alvarado L."/>
            <person name="Berlin A."/>
            <person name="Chapman S.B."/>
            <person name="Chen Z."/>
            <person name="Freedman E."/>
            <person name="Gellesch M."/>
            <person name="Goldberg J."/>
            <person name="Griggs A."/>
            <person name="Gujja S."/>
            <person name="Heilman E."/>
            <person name="Heiman D."/>
            <person name="Howarth C."/>
            <person name="Mehta T."/>
            <person name="Neiman D."/>
            <person name="Pearson M."/>
            <person name="Roberts A."/>
            <person name="Saif S."/>
            <person name="Shea T."/>
            <person name="Shenoy N."/>
            <person name="Sisk P."/>
            <person name="Stolte C."/>
            <person name="Sykes S."/>
            <person name="White J."/>
            <person name="Yandava C."/>
            <person name="Haas B."/>
            <person name="Nusbaum C."/>
            <person name="Birren B."/>
        </authorList>
    </citation>
    <scope>NUCLEOTIDE SEQUENCE</scope>
    <source>
        <strain evidence="6">ATCC 30864</strain>
    </source>
</reference>
<feature type="transmembrane region" description="Helical" evidence="2">
    <location>
        <begin position="310"/>
        <end position="333"/>
    </location>
</feature>
<feature type="transmembrane region" description="Helical" evidence="2">
    <location>
        <begin position="651"/>
        <end position="674"/>
    </location>
</feature>
<dbReference type="eggNOG" id="KOG3700">
    <property type="taxonomic scope" value="Eukaryota"/>
</dbReference>
<dbReference type="GO" id="GO:0016747">
    <property type="term" value="F:acyltransferase activity, transferring groups other than amino-acyl groups"/>
    <property type="evidence" value="ECO:0007669"/>
    <property type="project" value="InterPro"/>
</dbReference>
<evidence type="ECO:0000256" key="2">
    <source>
        <dbReference type="SAM" id="Phobius"/>
    </source>
</evidence>
<name>A0A0D2X0V2_CAPO3</name>
<feature type="transmembrane region" description="Helical" evidence="2">
    <location>
        <begin position="570"/>
        <end position="589"/>
    </location>
</feature>
<dbReference type="AlphaFoldDB" id="A0A0D2X0V2"/>